<evidence type="ECO:0000256" key="1">
    <source>
        <dbReference type="ARBA" id="ARBA00009558"/>
    </source>
</evidence>
<evidence type="ECO:0000256" key="6">
    <source>
        <dbReference type="RuleBase" id="RU361228"/>
    </source>
</evidence>
<sequence>MAIANDDPKFRYFDTSDEPRRLLRPINGYQNLPLKSLDEAVQSLLSVVDDLQTNVVIAKKNCQDQTDNLTLDEAAAIYSYTMEGETKKQSLYYQLNQILRSTKRAQLMVLWLDYFKLLLTALYKLPSAKRIVWRGTKEDLSSQYKKGNTYAWWGFSSTTDSIDALQSNSFLEKSGVQTLFCIECENGKMIQVYSHYPEENEILLLPGFYFEVSGMTHFEGGLNIIHLKEVQPPYPLVEPPIPIKQIKSNDYVNIDTSTRGKENVIDDSNIIKQTEFDIASTKKIPRDAEMYLAKLTATINSATSSKASSPSPISVDTLTKTTLTATSKNPSNELTATTNAATSSRESSTSPISVDTPTKTTLTATSKNPSNGN</sequence>
<gene>
    <name evidence="8" type="ORF">OVA965_LOCUS30887</name>
    <name evidence="9" type="ORF">TMI583_LOCUS31701</name>
</gene>
<feature type="compositionally biased region" description="Low complexity" evidence="7">
    <location>
        <begin position="335"/>
        <end position="365"/>
    </location>
</feature>
<reference evidence="9" key="1">
    <citation type="submission" date="2021-02" db="EMBL/GenBank/DDBJ databases">
        <authorList>
            <person name="Nowell W R."/>
        </authorList>
    </citation>
    <scope>NUCLEOTIDE SEQUENCE</scope>
</reference>
<evidence type="ECO:0000256" key="4">
    <source>
        <dbReference type="ARBA" id="ARBA00022695"/>
    </source>
</evidence>
<evidence type="ECO:0000313" key="10">
    <source>
        <dbReference type="Proteomes" id="UP000682733"/>
    </source>
</evidence>
<evidence type="ECO:0000313" key="9">
    <source>
        <dbReference type="EMBL" id="CAF4163505.1"/>
    </source>
</evidence>
<dbReference type="Proteomes" id="UP000677228">
    <property type="component" value="Unassembled WGS sequence"/>
</dbReference>
<keyword evidence="6" id="KW-0521">NADP</keyword>
<organism evidence="9 10">
    <name type="scientific">Didymodactylos carnosus</name>
    <dbReference type="NCBI Taxonomy" id="1234261"/>
    <lineage>
        <taxon>Eukaryota</taxon>
        <taxon>Metazoa</taxon>
        <taxon>Spiralia</taxon>
        <taxon>Gnathifera</taxon>
        <taxon>Rotifera</taxon>
        <taxon>Eurotatoria</taxon>
        <taxon>Bdelloidea</taxon>
        <taxon>Philodinida</taxon>
        <taxon>Philodinidae</taxon>
        <taxon>Didymodactylos</taxon>
    </lineage>
</organism>
<dbReference type="Proteomes" id="UP000682733">
    <property type="component" value="Unassembled WGS sequence"/>
</dbReference>
<accession>A0A8S2RF78</accession>
<keyword evidence="4" id="KW-0548">Nucleotidyltransferase</keyword>
<protein>
    <recommendedName>
        <fullName evidence="6">NAD(P)(+)--arginine ADP-ribosyltransferase</fullName>
        <ecNumber evidence="6">2.4.2.31</ecNumber>
    </recommendedName>
    <alternativeName>
        <fullName evidence="6">Mono(ADP-ribosyl)transferase</fullName>
    </alternativeName>
</protein>
<dbReference type="EMBL" id="CAJOBA010044413">
    <property type="protein sequence ID" value="CAF4163505.1"/>
    <property type="molecule type" value="Genomic_DNA"/>
</dbReference>
<proteinExistence type="inferred from homology"/>
<keyword evidence="3 6" id="KW-0808">Transferase</keyword>
<comment type="similarity">
    <text evidence="1 6">Belongs to the Arg-specific ADP-ribosyltransferase family.</text>
</comment>
<dbReference type="EC" id="2.4.2.31" evidence="6"/>
<name>A0A8S2RF78_9BILA</name>
<evidence type="ECO:0000256" key="2">
    <source>
        <dbReference type="ARBA" id="ARBA00022676"/>
    </source>
</evidence>
<keyword evidence="2 6" id="KW-0328">Glycosyltransferase</keyword>
<feature type="region of interest" description="Disordered" evidence="7">
    <location>
        <begin position="324"/>
        <end position="373"/>
    </location>
</feature>
<dbReference type="AlphaFoldDB" id="A0A8S2RF78"/>
<dbReference type="Gene3D" id="3.90.176.10">
    <property type="entry name" value="Toxin ADP-ribosyltransferase, Chain A, domain 1"/>
    <property type="match status" value="1"/>
</dbReference>
<keyword evidence="6" id="KW-0520">NAD</keyword>
<comment type="caution">
    <text evidence="9">The sequence shown here is derived from an EMBL/GenBank/DDBJ whole genome shotgun (WGS) entry which is preliminary data.</text>
</comment>
<dbReference type="SUPFAM" id="SSF56399">
    <property type="entry name" value="ADP-ribosylation"/>
    <property type="match status" value="1"/>
</dbReference>
<dbReference type="PROSITE" id="PS51996">
    <property type="entry name" value="TR_MART"/>
    <property type="match status" value="1"/>
</dbReference>
<dbReference type="GO" id="GO:0106274">
    <property type="term" value="F:NAD+-protein-arginine ADP-ribosyltransferase activity"/>
    <property type="evidence" value="ECO:0007669"/>
    <property type="project" value="UniProtKB-EC"/>
</dbReference>
<dbReference type="GO" id="GO:0016779">
    <property type="term" value="F:nucleotidyltransferase activity"/>
    <property type="evidence" value="ECO:0007669"/>
    <property type="project" value="UniProtKB-KW"/>
</dbReference>
<dbReference type="Pfam" id="PF01129">
    <property type="entry name" value="ART"/>
    <property type="match status" value="1"/>
</dbReference>
<comment type="catalytic activity">
    <reaction evidence="5 6">
        <text>L-arginyl-[protein] + NAD(+) = N(omega)-(ADP-D-ribosyl)-L-arginyl-[protein] + nicotinamide + H(+)</text>
        <dbReference type="Rhea" id="RHEA:19149"/>
        <dbReference type="Rhea" id="RHEA-COMP:10532"/>
        <dbReference type="Rhea" id="RHEA-COMP:15087"/>
        <dbReference type="ChEBI" id="CHEBI:15378"/>
        <dbReference type="ChEBI" id="CHEBI:17154"/>
        <dbReference type="ChEBI" id="CHEBI:29965"/>
        <dbReference type="ChEBI" id="CHEBI:57540"/>
        <dbReference type="ChEBI" id="CHEBI:142554"/>
        <dbReference type="EC" id="2.4.2.31"/>
    </reaction>
</comment>
<evidence type="ECO:0000256" key="7">
    <source>
        <dbReference type="SAM" id="MobiDB-lite"/>
    </source>
</evidence>
<evidence type="ECO:0000256" key="5">
    <source>
        <dbReference type="ARBA" id="ARBA00047597"/>
    </source>
</evidence>
<evidence type="ECO:0000313" key="8">
    <source>
        <dbReference type="EMBL" id="CAF1353040.1"/>
    </source>
</evidence>
<evidence type="ECO:0000256" key="3">
    <source>
        <dbReference type="ARBA" id="ARBA00022679"/>
    </source>
</evidence>
<dbReference type="InterPro" id="IPR000768">
    <property type="entry name" value="ART"/>
</dbReference>
<dbReference type="EMBL" id="CAJNOK010022771">
    <property type="protein sequence ID" value="CAF1353040.1"/>
    <property type="molecule type" value="Genomic_DNA"/>
</dbReference>